<reference evidence="9 10" key="1">
    <citation type="submission" date="2023-07" db="EMBL/GenBank/DDBJ databases">
        <title>Genomic Encyclopedia of Type Strains, Phase IV (KMG-IV): sequencing the most valuable type-strain genomes for metagenomic binning, comparative biology and taxonomic classification.</title>
        <authorList>
            <person name="Goeker M."/>
        </authorList>
    </citation>
    <scope>NUCLEOTIDE SEQUENCE [LARGE SCALE GENOMIC DNA]</scope>
    <source>
        <strain evidence="9 10">DSM 16460</strain>
    </source>
</reference>
<evidence type="ECO:0000256" key="4">
    <source>
        <dbReference type="ARBA" id="ARBA00022692"/>
    </source>
</evidence>
<feature type="transmembrane region" description="Helical" evidence="7">
    <location>
        <begin position="99"/>
        <end position="119"/>
    </location>
</feature>
<evidence type="ECO:0000256" key="5">
    <source>
        <dbReference type="ARBA" id="ARBA00022989"/>
    </source>
</evidence>
<dbReference type="PROSITE" id="PS50928">
    <property type="entry name" value="ABC_TM1"/>
    <property type="match status" value="1"/>
</dbReference>
<dbReference type="Pfam" id="PF19300">
    <property type="entry name" value="BPD_transp_1_N"/>
    <property type="match status" value="1"/>
</dbReference>
<evidence type="ECO:0000256" key="3">
    <source>
        <dbReference type="ARBA" id="ARBA00022475"/>
    </source>
</evidence>
<dbReference type="Proteomes" id="UP001224359">
    <property type="component" value="Unassembled WGS sequence"/>
</dbReference>
<dbReference type="InterPro" id="IPR045621">
    <property type="entry name" value="BPD_transp_1_N"/>
</dbReference>
<comment type="subcellular location">
    <subcellularLocation>
        <location evidence="1 7">Cell membrane</location>
        <topology evidence="1 7">Multi-pass membrane protein</topology>
    </subcellularLocation>
</comment>
<evidence type="ECO:0000256" key="6">
    <source>
        <dbReference type="ARBA" id="ARBA00023136"/>
    </source>
</evidence>
<dbReference type="EMBL" id="JAUSTQ010000014">
    <property type="protein sequence ID" value="MDQ0160569.1"/>
    <property type="molecule type" value="Genomic_DNA"/>
</dbReference>
<feature type="domain" description="ABC transmembrane type-1" evidence="8">
    <location>
        <begin position="95"/>
        <end position="306"/>
    </location>
</feature>
<feature type="transmembrane region" description="Helical" evidence="7">
    <location>
        <begin position="287"/>
        <end position="313"/>
    </location>
</feature>
<evidence type="ECO:0000256" key="1">
    <source>
        <dbReference type="ARBA" id="ARBA00004651"/>
    </source>
</evidence>
<dbReference type="Pfam" id="PF00528">
    <property type="entry name" value="BPD_transp_1"/>
    <property type="match status" value="1"/>
</dbReference>
<name>A0ABT9VHY1_9BACI</name>
<evidence type="ECO:0000313" key="10">
    <source>
        <dbReference type="Proteomes" id="UP001224359"/>
    </source>
</evidence>
<dbReference type="NCBIfam" id="NF045472">
    <property type="entry name" value="Opp4B"/>
    <property type="match status" value="1"/>
</dbReference>
<feature type="transmembrane region" description="Helical" evidence="7">
    <location>
        <begin position="140"/>
        <end position="164"/>
    </location>
</feature>
<accession>A0ABT9VHY1</accession>
<keyword evidence="4 7" id="KW-0812">Transmembrane</keyword>
<comment type="caution">
    <text evidence="9">The sequence shown here is derived from an EMBL/GenBank/DDBJ whole genome shotgun (WGS) entry which is preliminary data.</text>
</comment>
<comment type="similarity">
    <text evidence="7">Belongs to the binding-protein-dependent transport system permease family.</text>
</comment>
<keyword evidence="5 7" id="KW-1133">Transmembrane helix</keyword>
<dbReference type="InterPro" id="IPR035906">
    <property type="entry name" value="MetI-like_sf"/>
</dbReference>
<dbReference type="CDD" id="cd06261">
    <property type="entry name" value="TM_PBP2"/>
    <property type="match status" value="1"/>
</dbReference>
<keyword evidence="2 7" id="KW-0813">Transport</keyword>
<gene>
    <name evidence="9" type="ORF">J2S77_002573</name>
</gene>
<feature type="transmembrane region" description="Helical" evidence="7">
    <location>
        <begin position="241"/>
        <end position="267"/>
    </location>
</feature>
<sequence length="320" mass="35836">MWKFIVRRLIITLPQLLLLSLLVFFMASLMPGDAFTSQIDPSLSQDAIEEQRERLGLNDPWYQQYGRWVSGVAEGDFGTSTAHYRPVTDLIWERMINTIWLSLLSVIFIYAIGIPLGIISGRWNDRLVDQIITGYTYLGFATPIFIFALVVLFFFGFTLGWFPTGGSVASGLEPGSFEYIVSKLHHLLLPALSIALIGVVGTVQYLRSEIIDTKQKDFIITARAKGAPESRVYNRHIFRNSVLPIAAFFGYEITMLITGSVFVEQIFSYPGMGNLFIESILIRDFPVVTAVVLLFGLAAILGALLSDIILSIVDPRIRIK</sequence>
<keyword evidence="3" id="KW-1003">Cell membrane</keyword>
<keyword evidence="6 7" id="KW-0472">Membrane</keyword>
<dbReference type="PANTHER" id="PTHR43163">
    <property type="entry name" value="DIPEPTIDE TRANSPORT SYSTEM PERMEASE PROTEIN DPPB-RELATED"/>
    <property type="match status" value="1"/>
</dbReference>
<evidence type="ECO:0000256" key="2">
    <source>
        <dbReference type="ARBA" id="ARBA00022448"/>
    </source>
</evidence>
<evidence type="ECO:0000259" key="8">
    <source>
        <dbReference type="PROSITE" id="PS50928"/>
    </source>
</evidence>
<keyword evidence="10" id="KW-1185">Reference proteome</keyword>
<dbReference type="SUPFAM" id="SSF161098">
    <property type="entry name" value="MetI-like"/>
    <property type="match status" value="1"/>
</dbReference>
<feature type="transmembrane region" description="Helical" evidence="7">
    <location>
        <begin position="184"/>
        <end position="206"/>
    </location>
</feature>
<evidence type="ECO:0000313" key="9">
    <source>
        <dbReference type="EMBL" id="MDQ0160569.1"/>
    </source>
</evidence>
<evidence type="ECO:0000256" key="7">
    <source>
        <dbReference type="RuleBase" id="RU363032"/>
    </source>
</evidence>
<dbReference type="InterPro" id="IPR000515">
    <property type="entry name" value="MetI-like"/>
</dbReference>
<dbReference type="PANTHER" id="PTHR43163:SF6">
    <property type="entry name" value="DIPEPTIDE TRANSPORT SYSTEM PERMEASE PROTEIN DPPB-RELATED"/>
    <property type="match status" value="1"/>
</dbReference>
<protein>
    <submittedName>
        <fullName evidence="9">Peptide/nickel transport system permease protein</fullName>
    </submittedName>
</protein>
<dbReference type="Gene3D" id="1.10.3720.10">
    <property type="entry name" value="MetI-like"/>
    <property type="match status" value="1"/>
</dbReference>
<proteinExistence type="inferred from homology"/>
<organism evidence="9 10">
    <name type="scientific">Alkalibacillus salilacus</name>
    <dbReference type="NCBI Taxonomy" id="284582"/>
    <lineage>
        <taxon>Bacteria</taxon>
        <taxon>Bacillati</taxon>
        <taxon>Bacillota</taxon>
        <taxon>Bacilli</taxon>
        <taxon>Bacillales</taxon>
        <taxon>Bacillaceae</taxon>
        <taxon>Alkalibacillus</taxon>
    </lineage>
</organism>
<dbReference type="RefSeq" id="WP_306977918.1">
    <property type="nucleotide sequence ID" value="NZ_JAUSTQ010000014.1"/>
</dbReference>